<sequence length="208" mass="23633">MDTRDLRLAQTREPHQVKRAPTTTTTTGLSPLTPSRLLPDSYSRHTQRINALQQVREIQVSVHESGQHYQVKIHRLPRMETNIPTMQLLIDARAAASCAPDEIVEKAFDEFATLRDDVYSCAKSSHISNTCEFCNEVARCLGGAVQPSSLITRALPKEKRARVLKDFLKVLLRLATLCPLDIRLTCRCQEQVPHLMHKFFFGSIDRQL</sequence>
<dbReference type="Proteomes" id="UP001632037">
    <property type="component" value="Unassembled WGS sequence"/>
</dbReference>
<reference evidence="2 3" key="1">
    <citation type="submission" date="2024-09" db="EMBL/GenBank/DDBJ databases">
        <title>Genome sequencing and assembly of Phytophthora oleae, isolate VK10A, causative agent of rot of olive drupes.</title>
        <authorList>
            <person name="Conti Taguali S."/>
            <person name="Riolo M."/>
            <person name="La Spada F."/>
            <person name="Cacciola S.O."/>
            <person name="Dionisio G."/>
        </authorList>
    </citation>
    <scope>NUCLEOTIDE SEQUENCE [LARGE SCALE GENOMIC DNA]</scope>
    <source>
        <strain evidence="2 3">VK10A</strain>
    </source>
</reference>
<evidence type="ECO:0000313" key="2">
    <source>
        <dbReference type="EMBL" id="KAL3672206.1"/>
    </source>
</evidence>
<dbReference type="AlphaFoldDB" id="A0ABD3G2P3"/>
<gene>
    <name evidence="2" type="ORF">V7S43_002868</name>
</gene>
<evidence type="ECO:0000256" key="1">
    <source>
        <dbReference type="SAM" id="MobiDB-lite"/>
    </source>
</evidence>
<feature type="compositionally biased region" description="Low complexity" evidence="1">
    <location>
        <begin position="21"/>
        <end position="36"/>
    </location>
</feature>
<feature type="compositionally biased region" description="Basic and acidic residues" evidence="1">
    <location>
        <begin position="1"/>
        <end position="16"/>
    </location>
</feature>
<feature type="region of interest" description="Disordered" evidence="1">
    <location>
        <begin position="1"/>
        <end position="36"/>
    </location>
</feature>
<accession>A0ABD3G2P3</accession>
<proteinExistence type="predicted"/>
<keyword evidence="3" id="KW-1185">Reference proteome</keyword>
<dbReference type="EMBL" id="JBIMZQ010000004">
    <property type="protein sequence ID" value="KAL3672206.1"/>
    <property type="molecule type" value="Genomic_DNA"/>
</dbReference>
<comment type="caution">
    <text evidence="2">The sequence shown here is derived from an EMBL/GenBank/DDBJ whole genome shotgun (WGS) entry which is preliminary data.</text>
</comment>
<evidence type="ECO:0000313" key="3">
    <source>
        <dbReference type="Proteomes" id="UP001632037"/>
    </source>
</evidence>
<organism evidence="2 3">
    <name type="scientific">Phytophthora oleae</name>
    <dbReference type="NCBI Taxonomy" id="2107226"/>
    <lineage>
        <taxon>Eukaryota</taxon>
        <taxon>Sar</taxon>
        <taxon>Stramenopiles</taxon>
        <taxon>Oomycota</taxon>
        <taxon>Peronosporomycetes</taxon>
        <taxon>Peronosporales</taxon>
        <taxon>Peronosporaceae</taxon>
        <taxon>Phytophthora</taxon>
    </lineage>
</organism>
<protein>
    <submittedName>
        <fullName evidence="2">Uncharacterized protein</fullName>
    </submittedName>
</protein>
<name>A0ABD3G2P3_9STRA</name>